<dbReference type="PANTHER" id="PTHR43408">
    <property type="entry name" value="FMN REDUCTASE (NADPH)"/>
    <property type="match status" value="1"/>
</dbReference>
<name>A0A934VNN2_9BACT</name>
<keyword evidence="4" id="KW-0560">Oxidoreductase</keyword>
<feature type="domain" description="NADPH-dependent FMN reductase-like" evidence="6">
    <location>
        <begin position="1"/>
        <end position="145"/>
    </location>
</feature>
<dbReference type="AlphaFoldDB" id="A0A934VNN2"/>
<evidence type="ECO:0000256" key="1">
    <source>
        <dbReference type="ARBA" id="ARBA00005990"/>
    </source>
</evidence>
<dbReference type="EMBL" id="JAENIL010000008">
    <property type="protein sequence ID" value="MBK1876412.1"/>
    <property type="molecule type" value="Genomic_DNA"/>
</dbReference>
<dbReference type="Pfam" id="PF03358">
    <property type="entry name" value="FMN_red"/>
    <property type="match status" value="1"/>
</dbReference>
<keyword evidence="3" id="KW-0288">FMN</keyword>
<dbReference type="InterPro" id="IPR051814">
    <property type="entry name" value="NAD(P)H-dep_FMN_reductase"/>
</dbReference>
<keyword evidence="5" id="KW-1133">Transmembrane helix</keyword>
<organism evidence="7 8">
    <name type="scientific">Pelagicoccus mobilis</name>
    <dbReference type="NCBI Taxonomy" id="415221"/>
    <lineage>
        <taxon>Bacteria</taxon>
        <taxon>Pseudomonadati</taxon>
        <taxon>Verrucomicrobiota</taxon>
        <taxon>Opitutia</taxon>
        <taxon>Puniceicoccales</taxon>
        <taxon>Pelagicoccaceae</taxon>
        <taxon>Pelagicoccus</taxon>
    </lineage>
</organism>
<keyword evidence="8" id="KW-1185">Reference proteome</keyword>
<gene>
    <name evidence="7" type="ORF">JIN87_05995</name>
</gene>
<dbReference type="RefSeq" id="WP_200354625.1">
    <property type="nucleotide sequence ID" value="NZ_JAENIL010000008.1"/>
</dbReference>
<dbReference type="Gene3D" id="3.40.50.360">
    <property type="match status" value="1"/>
</dbReference>
<feature type="transmembrane region" description="Helical" evidence="5">
    <location>
        <begin position="102"/>
        <end position="122"/>
    </location>
</feature>
<protein>
    <submittedName>
        <fullName evidence="7">NAD(P)H-dependent oxidoreductase</fullName>
    </submittedName>
</protein>
<dbReference type="InterPro" id="IPR029039">
    <property type="entry name" value="Flavoprotein-like_sf"/>
</dbReference>
<comment type="similarity">
    <text evidence="1">Belongs to the SsuE family.</text>
</comment>
<accession>A0A934VNN2</accession>
<dbReference type="SUPFAM" id="SSF52218">
    <property type="entry name" value="Flavoproteins"/>
    <property type="match status" value="1"/>
</dbReference>
<sequence length="174" mass="18829">MKIALVSSSLNPKSRSRLMALSVQEKFEALEGVEVDLIDLQELELPLCDGGAAYGDANVVELNERMEAADAYVLATPIYNFDSNAALKNLIELAGRKMENRVVGFICAAGGAMSYMSIMALANSLMLDFRTIVLPRFVYASPEDWDGDALKAPVAERLDQFADAFASLAGKLAD</sequence>
<keyword evidence="5" id="KW-0812">Transmembrane</keyword>
<keyword evidence="2" id="KW-0285">Flavoprotein</keyword>
<reference evidence="7" key="1">
    <citation type="submission" date="2021-01" db="EMBL/GenBank/DDBJ databases">
        <title>Modified the classification status of verrucomicrobia.</title>
        <authorList>
            <person name="Feng X."/>
        </authorList>
    </citation>
    <scope>NUCLEOTIDE SEQUENCE</scope>
    <source>
        <strain evidence="7">KCTC 13126</strain>
    </source>
</reference>
<keyword evidence="5" id="KW-0472">Membrane</keyword>
<evidence type="ECO:0000259" key="6">
    <source>
        <dbReference type="Pfam" id="PF03358"/>
    </source>
</evidence>
<evidence type="ECO:0000256" key="2">
    <source>
        <dbReference type="ARBA" id="ARBA00022630"/>
    </source>
</evidence>
<evidence type="ECO:0000256" key="3">
    <source>
        <dbReference type="ARBA" id="ARBA00022643"/>
    </source>
</evidence>
<evidence type="ECO:0000256" key="4">
    <source>
        <dbReference type="ARBA" id="ARBA00023002"/>
    </source>
</evidence>
<evidence type="ECO:0000313" key="7">
    <source>
        <dbReference type="EMBL" id="MBK1876412.1"/>
    </source>
</evidence>
<proteinExistence type="inferred from homology"/>
<comment type="caution">
    <text evidence="7">The sequence shown here is derived from an EMBL/GenBank/DDBJ whole genome shotgun (WGS) entry which is preliminary data.</text>
</comment>
<dbReference type="GO" id="GO:0016491">
    <property type="term" value="F:oxidoreductase activity"/>
    <property type="evidence" value="ECO:0007669"/>
    <property type="project" value="UniProtKB-KW"/>
</dbReference>
<evidence type="ECO:0000256" key="5">
    <source>
        <dbReference type="SAM" id="Phobius"/>
    </source>
</evidence>
<dbReference type="PANTHER" id="PTHR43408:SF2">
    <property type="entry name" value="FMN REDUCTASE (NADPH)"/>
    <property type="match status" value="1"/>
</dbReference>
<dbReference type="Proteomes" id="UP000617628">
    <property type="component" value="Unassembled WGS sequence"/>
</dbReference>
<dbReference type="InterPro" id="IPR005025">
    <property type="entry name" value="FMN_Rdtase-like_dom"/>
</dbReference>
<evidence type="ECO:0000313" key="8">
    <source>
        <dbReference type="Proteomes" id="UP000617628"/>
    </source>
</evidence>